<keyword evidence="2" id="KW-1185">Reference proteome</keyword>
<feature type="compositionally biased region" description="Polar residues" evidence="1">
    <location>
        <begin position="29"/>
        <end position="50"/>
    </location>
</feature>
<organism evidence="2 3">
    <name type="scientific">Trichobilharzia regenti</name>
    <name type="common">Nasal bird schistosome</name>
    <dbReference type="NCBI Taxonomy" id="157069"/>
    <lineage>
        <taxon>Eukaryota</taxon>
        <taxon>Metazoa</taxon>
        <taxon>Spiralia</taxon>
        <taxon>Lophotrochozoa</taxon>
        <taxon>Platyhelminthes</taxon>
        <taxon>Trematoda</taxon>
        <taxon>Digenea</taxon>
        <taxon>Strigeidida</taxon>
        <taxon>Schistosomatoidea</taxon>
        <taxon>Schistosomatidae</taxon>
        <taxon>Trichobilharzia</taxon>
    </lineage>
</organism>
<protein>
    <submittedName>
        <fullName evidence="3">Uncharacterized protein</fullName>
    </submittedName>
</protein>
<name>A0AA85JHJ2_TRIRE</name>
<reference evidence="3" key="2">
    <citation type="submission" date="2023-11" db="UniProtKB">
        <authorList>
            <consortium name="WormBaseParasite"/>
        </authorList>
    </citation>
    <scope>IDENTIFICATION</scope>
</reference>
<evidence type="ECO:0000313" key="3">
    <source>
        <dbReference type="WBParaSite" id="TREG1_25120.1"/>
    </source>
</evidence>
<proteinExistence type="predicted"/>
<dbReference type="AlphaFoldDB" id="A0AA85JHJ2"/>
<dbReference type="Proteomes" id="UP000050795">
    <property type="component" value="Unassembled WGS sequence"/>
</dbReference>
<reference evidence="2" key="1">
    <citation type="submission" date="2022-06" db="EMBL/GenBank/DDBJ databases">
        <authorList>
            <person name="Berger JAMES D."/>
            <person name="Berger JAMES D."/>
        </authorList>
    </citation>
    <scope>NUCLEOTIDE SEQUENCE [LARGE SCALE GENOMIC DNA]</scope>
</reference>
<evidence type="ECO:0000313" key="2">
    <source>
        <dbReference type="Proteomes" id="UP000050795"/>
    </source>
</evidence>
<accession>A0AA85JHJ2</accession>
<sequence>AQPVLPLYPGTHGKFSRCPESLVRPMAPRTTSLHTNSDVQTPSPTSFSFI</sequence>
<dbReference type="WBParaSite" id="TREG1_25120.1">
    <property type="protein sequence ID" value="TREG1_25120.1"/>
    <property type="gene ID" value="TREG1_25120"/>
</dbReference>
<evidence type="ECO:0000256" key="1">
    <source>
        <dbReference type="SAM" id="MobiDB-lite"/>
    </source>
</evidence>
<feature type="region of interest" description="Disordered" evidence="1">
    <location>
        <begin position="28"/>
        <end position="50"/>
    </location>
</feature>